<keyword evidence="7" id="KW-1185">Reference proteome</keyword>
<dbReference type="AlphaFoldDB" id="A0AAC9AUU4"/>
<evidence type="ECO:0000313" key="7">
    <source>
        <dbReference type="Proteomes" id="UP000076088"/>
    </source>
</evidence>
<evidence type="ECO:0000259" key="5">
    <source>
        <dbReference type="PROSITE" id="PS50977"/>
    </source>
</evidence>
<dbReference type="GO" id="GO:0000976">
    <property type="term" value="F:transcription cis-regulatory region binding"/>
    <property type="evidence" value="ECO:0007669"/>
    <property type="project" value="TreeGrafter"/>
</dbReference>
<evidence type="ECO:0000256" key="3">
    <source>
        <dbReference type="ARBA" id="ARBA00023163"/>
    </source>
</evidence>
<accession>A0AAC9AUU4</accession>
<proteinExistence type="predicted"/>
<feature type="domain" description="HTH tetR-type" evidence="5">
    <location>
        <begin position="10"/>
        <end position="70"/>
    </location>
</feature>
<dbReference type="FunFam" id="1.10.10.60:FF:000141">
    <property type="entry name" value="TetR family transcriptional regulator"/>
    <property type="match status" value="1"/>
</dbReference>
<dbReference type="GO" id="GO:0003700">
    <property type="term" value="F:DNA-binding transcription factor activity"/>
    <property type="evidence" value="ECO:0007669"/>
    <property type="project" value="TreeGrafter"/>
</dbReference>
<dbReference type="PRINTS" id="PR00455">
    <property type="entry name" value="HTHTETR"/>
</dbReference>
<keyword evidence="3" id="KW-0804">Transcription</keyword>
<dbReference type="InterPro" id="IPR009057">
    <property type="entry name" value="Homeodomain-like_sf"/>
</dbReference>
<dbReference type="SUPFAM" id="SSF46689">
    <property type="entry name" value="Homeodomain-like"/>
    <property type="match status" value="1"/>
</dbReference>
<dbReference type="PANTHER" id="PTHR30055:SF234">
    <property type="entry name" value="HTH-TYPE TRANSCRIPTIONAL REGULATOR BETI"/>
    <property type="match status" value="1"/>
</dbReference>
<dbReference type="EMBL" id="CP013344">
    <property type="protein sequence ID" value="AMU88952.1"/>
    <property type="molecule type" value="Genomic_DNA"/>
</dbReference>
<evidence type="ECO:0000313" key="6">
    <source>
        <dbReference type="EMBL" id="AMU88952.1"/>
    </source>
</evidence>
<evidence type="ECO:0000256" key="2">
    <source>
        <dbReference type="ARBA" id="ARBA00023125"/>
    </source>
</evidence>
<reference evidence="6 7" key="2">
    <citation type="journal article" date="2016" name="Genome Announc.">
        <title>Complete Genome Sequence of Sphingopyxis macrogoltabida Strain 203N (NBRC 111659), a Polyethylene Glycol Degrader.</title>
        <authorList>
            <person name="Ohtsubo Y."/>
            <person name="Nonoyama S."/>
            <person name="Nagata Y."/>
            <person name="Numata M."/>
            <person name="Tsuchikane K."/>
            <person name="Hosoyama A."/>
            <person name="Yamazoe A."/>
            <person name="Tsuda M."/>
            <person name="Fujita N."/>
            <person name="Kawai F."/>
        </authorList>
    </citation>
    <scope>NUCLEOTIDE SEQUENCE [LARGE SCALE GENOMIC DNA]</scope>
    <source>
        <strain evidence="6 7">203N</strain>
    </source>
</reference>
<feature type="DNA-binding region" description="H-T-H motif" evidence="4">
    <location>
        <begin position="33"/>
        <end position="52"/>
    </location>
</feature>
<reference evidence="7" key="1">
    <citation type="submission" date="2015-11" db="EMBL/GenBank/DDBJ databases">
        <title>Complete genome sequence of a polyethylene-glycol degrader Sphingopyxis macrogoltabida 203N (NBRC 111659).</title>
        <authorList>
            <person name="Yoshiyuki O."/>
            <person name="Shouta N."/>
            <person name="Nagata Y."/>
            <person name="Numata M."/>
            <person name="Tsuchikane K."/>
            <person name="Hosoyama A."/>
            <person name="Yamazoe A."/>
            <person name="Tsuda M."/>
            <person name="Fujita N."/>
            <person name="Kawai F."/>
        </authorList>
    </citation>
    <scope>NUCLEOTIDE SEQUENCE [LARGE SCALE GENOMIC DNA]</scope>
    <source>
        <strain evidence="7">203N</strain>
    </source>
</reference>
<dbReference type="KEGG" id="smaz:LH19_12050"/>
<name>A0AAC9AUU4_SPHMC</name>
<evidence type="ECO:0000256" key="1">
    <source>
        <dbReference type="ARBA" id="ARBA00023015"/>
    </source>
</evidence>
<keyword evidence="1" id="KW-0805">Transcription regulation</keyword>
<dbReference type="Proteomes" id="UP000076088">
    <property type="component" value="Chromosome"/>
</dbReference>
<dbReference type="PROSITE" id="PS50977">
    <property type="entry name" value="HTH_TETR_2"/>
    <property type="match status" value="1"/>
</dbReference>
<dbReference type="InterPro" id="IPR050109">
    <property type="entry name" value="HTH-type_TetR-like_transc_reg"/>
</dbReference>
<dbReference type="Pfam" id="PF00440">
    <property type="entry name" value="TetR_N"/>
    <property type="match status" value="1"/>
</dbReference>
<dbReference type="PANTHER" id="PTHR30055">
    <property type="entry name" value="HTH-TYPE TRANSCRIPTIONAL REGULATOR RUTR"/>
    <property type="match status" value="1"/>
</dbReference>
<dbReference type="Gene3D" id="1.10.357.10">
    <property type="entry name" value="Tetracycline Repressor, domain 2"/>
    <property type="match status" value="1"/>
</dbReference>
<keyword evidence="2 4" id="KW-0238">DNA-binding</keyword>
<dbReference type="InterPro" id="IPR023772">
    <property type="entry name" value="DNA-bd_HTH_TetR-type_CS"/>
</dbReference>
<gene>
    <name evidence="6" type="ORF">ATM17_07835</name>
</gene>
<protein>
    <recommendedName>
        <fullName evidence="5">HTH tetR-type domain-containing protein</fullName>
    </recommendedName>
</protein>
<dbReference type="RefSeq" id="WP_054728117.1">
    <property type="nucleotide sequence ID" value="NZ_CP009429.1"/>
</dbReference>
<sequence length="195" mass="21228">MPKLNQQAMRQRREHIVDAAIRQFAKQGFGGSSVDAICAEAGISKGAFYTHFESKDAVMLELLARRGAVYDAIAASTLAEFEEMFFDLMLRGLSDVDSRLEVEAVTIGASNDAIKQALIANSERCERRLSEVIGELLADGKIEMVDAVTPVEAASMLYTYASGRLSLHVYETANKDREARRGLAITLAGLVRAPG</sequence>
<dbReference type="InterPro" id="IPR001647">
    <property type="entry name" value="HTH_TetR"/>
</dbReference>
<evidence type="ECO:0000256" key="4">
    <source>
        <dbReference type="PROSITE-ProRule" id="PRU00335"/>
    </source>
</evidence>
<organism evidence="6 7">
    <name type="scientific">Sphingopyxis macrogoltabida</name>
    <name type="common">Sphingomonas macrogoltabidus</name>
    <dbReference type="NCBI Taxonomy" id="33050"/>
    <lineage>
        <taxon>Bacteria</taxon>
        <taxon>Pseudomonadati</taxon>
        <taxon>Pseudomonadota</taxon>
        <taxon>Alphaproteobacteria</taxon>
        <taxon>Sphingomonadales</taxon>
        <taxon>Sphingomonadaceae</taxon>
        <taxon>Sphingopyxis</taxon>
    </lineage>
</organism>
<dbReference type="PROSITE" id="PS01081">
    <property type="entry name" value="HTH_TETR_1"/>
    <property type="match status" value="1"/>
</dbReference>